<evidence type="ECO:0000313" key="2">
    <source>
        <dbReference type="EnsemblMetazoa" id="CJA12270c.1"/>
    </source>
</evidence>
<feature type="region of interest" description="Disordered" evidence="1">
    <location>
        <begin position="523"/>
        <end position="630"/>
    </location>
</feature>
<dbReference type="AlphaFoldDB" id="A0A8R1HUM0"/>
<dbReference type="Proteomes" id="UP000005237">
    <property type="component" value="Unassembled WGS sequence"/>
</dbReference>
<name>A0A8R1HUM0_CAEJA</name>
<organism evidence="2 3">
    <name type="scientific">Caenorhabditis japonica</name>
    <dbReference type="NCBI Taxonomy" id="281687"/>
    <lineage>
        <taxon>Eukaryota</taxon>
        <taxon>Metazoa</taxon>
        <taxon>Ecdysozoa</taxon>
        <taxon>Nematoda</taxon>
        <taxon>Chromadorea</taxon>
        <taxon>Rhabditida</taxon>
        <taxon>Rhabditina</taxon>
        <taxon>Rhabditomorpha</taxon>
        <taxon>Rhabditoidea</taxon>
        <taxon>Rhabditidae</taxon>
        <taxon>Peloderinae</taxon>
        <taxon>Caenorhabditis</taxon>
    </lineage>
</organism>
<dbReference type="EnsemblMetazoa" id="CJA12270c.1">
    <property type="protein sequence ID" value="CJA12270c.1"/>
    <property type="gene ID" value="WBGene00131474"/>
</dbReference>
<reference evidence="2" key="2">
    <citation type="submission" date="2022-06" db="UniProtKB">
        <authorList>
            <consortium name="EnsemblMetazoa"/>
        </authorList>
    </citation>
    <scope>IDENTIFICATION</scope>
    <source>
        <strain evidence="2">DF5081</strain>
    </source>
</reference>
<protein>
    <submittedName>
        <fullName evidence="2">Uncharacterized protein</fullName>
    </submittedName>
</protein>
<sequence>MPNPFFLSSPPVTQHYNVHFGIRRHPHRKLGKKKALILFCRLFDWHDLCLHSTSNRLIDKDSFIIRSHEIGPLYSFLCVASHRNPVFAPPFAHHICVSEASSRKKEHHGVRVVVAIRDMPIRLLSLSLSLLLIAPTLFAQLNDGAYGDAPHSHRRLYGIRRLRLLRPIPQTVEHSPTHQFVDRRRQPARFSNEDSEQDHVFVPRAVVPPRAARPTDSVREEVSTEISAESSVPATYIVQTPNRFEKSLDEARRKRIEARWKRLGINFKNINHPLLNSGDSTETPHQPAHPYTIRQLNVPKKSEKMVEVNRPRITEPILQVVNPLDQGFVPPEPQPQPIPAELPSSGDYHSRTKPILKGVKFVQEKLSVRPRLRIRRPGQAAELPMPEDPNLTPFMNSARAKFGYGTTILPPVETTTVYVPPTTSSQFPTTTTTTTEAPVEESFGISPGEDSGIVPDSGVLPGGDSGAGFGFGPSELPPEFQNVGFGVGGGDNGFNFNVPADKMEAKKEEATTEVPATTTTVTTPKKVVQRKQPNPVLDKDEPVVIPQNSGLRPVAPPKEFSGSGGFGSGSGGFGGGGGGFGGGGGGGAAPPAPSGPDPDFGGDTGVGPSEGDFFTGDSALTRSKGPTGDGYGPPIFPGGAAPPPVPAVGLGGAAAGKSPYSGQAVDATENPVTTVKPSALLSVLSKADMGFNQAIDHFEHGTPVETAAIDILEVALGSQKLDSQAKLLGHVDRTIGLDNLQRLQRWANTAGAMDVFKDQFLKFAKNFQPPADLLPTVPPQLEYLFKTSGK</sequence>
<accession>A0A8R1HUM0</accession>
<evidence type="ECO:0000313" key="3">
    <source>
        <dbReference type="Proteomes" id="UP000005237"/>
    </source>
</evidence>
<feature type="compositionally biased region" description="Gly residues" evidence="1">
    <location>
        <begin position="562"/>
        <end position="588"/>
    </location>
</feature>
<keyword evidence="3" id="KW-1185">Reference proteome</keyword>
<evidence type="ECO:0000256" key="1">
    <source>
        <dbReference type="SAM" id="MobiDB-lite"/>
    </source>
</evidence>
<proteinExistence type="predicted"/>
<reference evidence="3" key="1">
    <citation type="submission" date="2010-08" db="EMBL/GenBank/DDBJ databases">
        <authorList>
            <consortium name="Caenorhabditis japonica Sequencing Consortium"/>
            <person name="Wilson R.K."/>
        </authorList>
    </citation>
    <scope>NUCLEOTIDE SEQUENCE [LARGE SCALE GENOMIC DNA]</scope>
    <source>
        <strain evidence="3">DF5081</strain>
    </source>
</reference>